<evidence type="ECO:0000313" key="1">
    <source>
        <dbReference type="EMBL" id="CAI8594841.1"/>
    </source>
</evidence>
<keyword evidence="2" id="KW-1185">Reference proteome</keyword>
<proteinExistence type="predicted"/>
<dbReference type="PANTHER" id="PTHR34792">
    <property type="entry name" value="OS02G0121500 PROTEIN"/>
    <property type="match status" value="1"/>
</dbReference>
<organism evidence="1 2">
    <name type="scientific">Vicia faba</name>
    <name type="common">Broad bean</name>
    <name type="synonym">Faba vulgaris</name>
    <dbReference type="NCBI Taxonomy" id="3906"/>
    <lineage>
        <taxon>Eukaryota</taxon>
        <taxon>Viridiplantae</taxon>
        <taxon>Streptophyta</taxon>
        <taxon>Embryophyta</taxon>
        <taxon>Tracheophyta</taxon>
        <taxon>Spermatophyta</taxon>
        <taxon>Magnoliopsida</taxon>
        <taxon>eudicotyledons</taxon>
        <taxon>Gunneridae</taxon>
        <taxon>Pentapetalae</taxon>
        <taxon>rosids</taxon>
        <taxon>fabids</taxon>
        <taxon>Fabales</taxon>
        <taxon>Fabaceae</taxon>
        <taxon>Papilionoideae</taxon>
        <taxon>50 kb inversion clade</taxon>
        <taxon>NPAAA clade</taxon>
        <taxon>Hologalegina</taxon>
        <taxon>IRL clade</taxon>
        <taxon>Fabeae</taxon>
        <taxon>Vicia</taxon>
    </lineage>
</organism>
<gene>
    <name evidence="1" type="ORF">VFH_I161400</name>
</gene>
<dbReference type="InterPro" id="IPR040305">
    <property type="entry name" value="At1g75730-like"/>
</dbReference>
<reference evidence="1 2" key="1">
    <citation type="submission" date="2023-01" db="EMBL/GenBank/DDBJ databases">
        <authorList>
            <person name="Kreplak J."/>
        </authorList>
    </citation>
    <scope>NUCLEOTIDE SEQUENCE [LARGE SCALE GENOMIC DNA]</scope>
</reference>
<dbReference type="PANTHER" id="PTHR34792:SF3">
    <property type="match status" value="1"/>
</dbReference>
<dbReference type="AlphaFoldDB" id="A0AAV0ZAA6"/>
<sequence>MKEKQKLKHELVIVPNRIALTFDLWESTTNETLYALAEMFPHSGSNHVGKKLYGESLIENSSVLQDKKENVNAALETPISGQGASLYHEGCLPEEASKITSLNETIWKKHSEKAHLLVASHCSSPLINLQSMLETEMVKHEYCDKVSLHDSELCLAMGLNMSKQSQKQQHKKSYVELDSVRNVDNNQKQHLIKEHMKNGLSSVSYTVSHKRSRKRCATHVYISHTNFRLKVSKQGATKESKLHKCQKKVKIVTFPCPKISPAAMLPKTAQ</sequence>
<name>A0AAV0ZAA6_VICFA</name>
<dbReference type="Proteomes" id="UP001157006">
    <property type="component" value="Chromosome 1S"/>
</dbReference>
<evidence type="ECO:0000313" key="2">
    <source>
        <dbReference type="Proteomes" id="UP001157006"/>
    </source>
</evidence>
<accession>A0AAV0ZAA6</accession>
<protein>
    <submittedName>
        <fullName evidence="1">Uncharacterized protein</fullName>
    </submittedName>
</protein>
<dbReference type="EMBL" id="OX451735">
    <property type="protein sequence ID" value="CAI8594841.1"/>
    <property type="molecule type" value="Genomic_DNA"/>
</dbReference>